<evidence type="ECO:0000256" key="1">
    <source>
        <dbReference type="SAM" id="MobiDB-lite"/>
    </source>
</evidence>
<sequence length="294" mass="31303">MDSEANETRTIDTGTAGPTGTIGTGPAVDTTGTGPAVNATGTGPAVDTTESGPAADRTEDLRHLRQLVARARHVVFDFDGPVCFLFPGSSAERVARDRAEWLREHGLHGLLMEEDRGHPDPYLVLSAVAGRHPGSDLVAELEERLTRQELAEVPRAWPTPYADVLVRTWTALGARLAIATDTSDRPVLSYLDSRGLTGCFAPHVYGRTPVPDLRLPGPHPHAVRRALNALGAAAGTSLVIGDTPADFAAAREAGTAFVGYAPNERGERRLLEAGVPRRHLVSSLDVLLRAVREG</sequence>
<dbReference type="SUPFAM" id="SSF56784">
    <property type="entry name" value="HAD-like"/>
    <property type="match status" value="1"/>
</dbReference>
<proteinExistence type="predicted"/>
<dbReference type="PANTHER" id="PTHR43434">
    <property type="entry name" value="PHOSPHOGLYCOLATE PHOSPHATASE"/>
    <property type="match status" value="1"/>
</dbReference>
<dbReference type="PANTHER" id="PTHR43434:SF1">
    <property type="entry name" value="PHOSPHOGLYCOLATE PHOSPHATASE"/>
    <property type="match status" value="1"/>
</dbReference>
<organism evidence="2 3">
    <name type="scientific">Streptomyces poonensis</name>
    <dbReference type="NCBI Taxonomy" id="68255"/>
    <lineage>
        <taxon>Bacteria</taxon>
        <taxon>Bacillati</taxon>
        <taxon>Actinomycetota</taxon>
        <taxon>Actinomycetes</taxon>
        <taxon>Kitasatosporales</taxon>
        <taxon>Streptomycetaceae</taxon>
        <taxon>Streptomyces</taxon>
    </lineage>
</organism>
<gene>
    <name evidence="2" type="ORF">GCM10010365_13570</name>
</gene>
<keyword evidence="3" id="KW-1185">Reference proteome</keyword>
<dbReference type="Pfam" id="PF00702">
    <property type="entry name" value="Hydrolase"/>
    <property type="match status" value="1"/>
</dbReference>
<name>A0A918PAQ8_9ACTN</name>
<dbReference type="InterPro" id="IPR023214">
    <property type="entry name" value="HAD_sf"/>
</dbReference>
<reference evidence="2" key="1">
    <citation type="journal article" date="2014" name="Int. J. Syst. Evol. Microbiol.">
        <title>Complete genome sequence of Corynebacterium casei LMG S-19264T (=DSM 44701T), isolated from a smear-ripened cheese.</title>
        <authorList>
            <consortium name="US DOE Joint Genome Institute (JGI-PGF)"/>
            <person name="Walter F."/>
            <person name="Albersmeier A."/>
            <person name="Kalinowski J."/>
            <person name="Ruckert C."/>
        </authorList>
    </citation>
    <scope>NUCLEOTIDE SEQUENCE</scope>
    <source>
        <strain evidence="2">JCM 4815</strain>
    </source>
</reference>
<dbReference type="InterPro" id="IPR036412">
    <property type="entry name" value="HAD-like_sf"/>
</dbReference>
<dbReference type="InterPro" id="IPR050155">
    <property type="entry name" value="HAD-like_hydrolase_sf"/>
</dbReference>
<dbReference type="AlphaFoldDB" id="A0A918PAQ8"/>
<evidence type="ECO:0000313" key="3">
    <source>
        <dbReference type="Proteomes" id="UP000622166"/>
    </source>
</evidence>
<dbReference type="GO" id="GO:0006281">
    <property type="term" value="P:DNA repair"/>
    <property type="evidence" value="ECO:0007669"/>
    <property type="project" value="TreeGrafter"/>
</dbReference>
<protein>
    <submittedName>
        <fullName evidence="2">Hydrolase</fullName>
    </submittedName>
</protein>
<feature type="compositionally biased region" description="Low complexity" evidence="1">
    <location>
        <begin position="11"/>
        <end position="27"/>
    </location>
</feature>
<accession>A0A918PAQ8</accession>
<feature type="region of interest" description="Disordered" evidence="1">
    <location>
        <begin position="1"/>
        <end position="57"/>
    </location>
</feature>
<evidence type="ECO:0000313" key="2">
    <source>
        <dbReference type="EMBL" id="GGY95950.1"/>
    </source>
</evidence>
<dbReference type="GO" id="GO:0005829">
    <property type="term" value="C:cytosol"/>
    <property type="evidence" value="ECO:0007669"/>
    <property type="project" value="TreeGrafter"/>
</dbReference>
<keyword evidence="2" id="KW-0378">Hydrolase</keyword>
<feature type="compositionally biased region" description="Basic and acidic residues" evidence="1">
    <location>
        <begin position="1"/>
        <end position="10"/>
    </location>
</feature>
<reference evidence="2" key="2">
    <citation type="submission" date="2020-09" db="EMBL/GenBank/DDBJ databases">
        <authorList>
            <person name="Sun Q."/>
            <person name="Ohkuma M."/>
        </authorList>
    </citation>
    <scope>NUCLEOTIDE SEQUENCE</scope>
    <source>
        <strain evidence="2">JCM 4815</strain>
    </source>
</reference>
<dbReference type="GO" id="GO:0008967">
    <property type="term" value="F:phosphoglycolate phosphatase activity"/>
    <property type="evidence" value="ECO:0007669"/>
    <property type="project" value="TreeGrafter"/>
</dbReference>
<dbReference type="CDD" id="cd01427">
    <property type="entry name" value="HAD_like"/>
    <property type="match status" value="1"/>
</dbReference>
<dbReference type="EMBL" id="BMVW01000001">
    <property type="protein sequence ID" value="GGY95950.1"/>
    <property type="molecule type" value="Genomic_DNA"/>
</dbReference>
<comment type="caution">
    <text evidence="2">The sequence shown here is derived from an EMBL/GenBank/DDBJ whole genome shotgun (WGS) entry which is preliminary data.</text>
</comment>
<dbReference type="Gene3D" id="3.40.50.1000">
    <property type="entry name" value="HAD superfamily/HAD-like"/>
    <property type="match status" value="1"/>
</dbReference>
<dbReference type="Proteomes" id="UP000622166">
    <property type="component" value="Unassembled WGS sequence"/>
</dbReference>